<gene>
    <name evidence="4" type="ORF">OHAE_3128</name>
</gene>
<keyword evidence="1 2" id="KW-0238">DNA-binding</keyword>
<evidence type="ECO:0000313" key="5">
    <source>
        <dbReference type="Proteomes" id="UP000246073"/>
    </source>
</evidence>
<dbReference type="SUPFAM" id="SSF48498">
    <property type="entry name" value="Tetracyclin repressor-like, C-terminal domain"/>
    <property type="match status" value="1"/>
</dbReference>
<proteinExistence type="predicted"/>
<evidence type="ECO:0000256" key="2">
    <source>
        <dbReference type="PROSITE-ProRule" id="PRU00335"/>
    </source>
</evidence>
<protein>
    <submittedName>
        <fullName evidence="4">Transcriptional regulator, TetR family</fullName>
    </submittedName>
</protein>
<feature type="DNA-binding region" description="H-T-H motif" evidence="2">
    <location>
        <begin position="42"/>
        <end position="61"/>
    </location>
</feature>
<dbReference type="InterPro" id="IPR009057">
    <property type="entry name" value="Homeodomain-like_sf"/>
</dbReference>
<organism evidence="4 5">
    <name type="scientific">Ochrobactrum soli</name>
    <dbReference type="NCBI Taxonomy" id="2448455"/>
    <lineage>
        <taxon>Bacteria</taxon>
        <taxon>Pseudomonadati</taxon>
        <taxon>Pseudomonadota</taxon>
        <taxon>Alphaproteobacteria</taxon>
        <taxon>Hyphomicrobiales</taxon>
        <taxon>Brucellaceae</taxon>
        <taxon>Brucella/Ochrobactrum group</taxon>
        <taxon>Ochrobactrum</taxon>
    </lineage>
</organism>
<dbReference type="PANTHER" id="PTHR30328:SF54">
    <property type="entry name" value="HTH-TYPE TRANSCRIPTIONAL REPRESSOR SCO4008"/>
    <property type="match status" value="1"/>
</dbReference>
<dbReference type="Pfam" id="PF00440">
    <property type="entry name" value="TetR_N"/>
    <property type="match status" value="1"/>
</dbReference>
<dbReference type="EMBL" id="OOFM01000004">
    <property type="protein sequence ID" value="SPL63196.1"/>
    <property type="molecule type" value="Genomic_DNA"/>
</dbReference>
<sequence length="217" mass="24821">MDSAVELAQARAGRKNDPDSTRENILEVATEEFVRAGFSGARVDTIAEKTKTSKRMLYYYFDNKEGLYLAVLERAYAKIRALENRLQLQDFEPEEAMRRLIEATFDHDDANPDFVQLVSIENIHRAEHLKNSSVFQRTNSGVIGIIAEILARGETSGVFTRKVDPVDLHQMISAACFFRVANRHTFGALFDRDLMADEYRTRHRQLIADMILAYLKS</sequence>
<accession>A0A2P9HGJ8</accession>
<evidence type="ECO:0000259" key="3">
    <source>
        <dbReference type="PROSITE" id="PS50977"/>
    </source>
</evidence>
<feature type="domain" description="HTH tetR-type" evidence="3">
    <location>
        <begin position="19"/>
        <end position="79"/>
    </location>
</feature>
<dbReference type="InterPro" id="IPR036271">
    <property type="entry name" value="Tet_transcr_reg_TetR-rel_C_sf"/>
</dbReference>
<dbReference type="Pfam" id="PF17938">
    <property type="entry name" value="TetR_C_29"/>
    <property type="match status" value="1"/>
</dbReference>
<dbReference type="PRINTS" id="PR00455">
    <property type="entry name" value="HTHTETR"/>
</dbReference>
<dbReference type="InterPro" id="IPR050109">
    <property type="entry name" value="HTH-type_TetR-like_transc_reg"/>
</dbReference>
<dbReference type="InterPro" id="IPR041474">
    <property type="entry name" value="NicS_C"/>
</dbReference>
<dbReference type="Proteomes" id="UP000246073">
    <property type="component" value="Unassembled WGS sequence"/>
</dbReference>
<dbReference type="GO" id="GO:0003677">
    <property type="term" value="F:DNA binding"/>
    <property type="evidence" value="ECO:0007669"/>
    <property type="project" value="UniProtKB-UniRule"/>
</dbReference>
<dbReference type="AlphaFoldDB" id="A0A2P9HGJ8"/>
<evidence type="ECO:0000256" key="1">
    <source>
        <dbReference type="ARBA" id="ARBA00023125"/>
    </source>
</evidence>
<dbReference type="Gene3D" id="1.10.357.10">
    <property type="entry name" value="Tetracycline Repressor, domain 2"/>
    <property type="match status" value="1"/>
</dbReference>
<dbReference type="InterPro" id="IPR001647">
    <property type="entry name" value="HTH_TetR"/>
</dbReference>
<evidence type="ECO:0000313" key="4">
    <source>
        <dbReference type="EMBL" id="SPL63196.1"/>
    </source>
</evidence>
<dbReference type="RefSeq" id="WP_109367165.1">
    <property type="nucleotide sequence ID" value="NZ_OOFM01000004.1"/>
</dbReference>
<name>A0A2P9HGJ8_9HYPH</name>
<reference evidence="5" key="1">
    <citation type="submission" date="2017-12" db="EMBL/GenBank/DDBJ databases">
        <authorList>
            <person name="Diaz M."/>
        </authorList>
    </citation>
    <scope>NUCLEOTIDE SEQUENCE [LARGE SCALE GENOMIC DNA]</scope>
    <source>
        <strain evidence="5">FI11154</strain>
    </source>
</reference>
<dbReference type="PANTHER" id="PTHR30328">
    <property type="entry name" value="TRANSCRIPTIONAL REPRESSOR"/>
    <property type="match status" value="1"/>
</dbReference>
<dbReference type="SUPFAM" id="SSF46689">
    <property type="entry name" value="Homeodomain-like"/>
    <property type="match status" value="1"/>
</dbReference>
<dbReference type="PROSITE" id="PS50977">
    <property type="entry name" value="HTH_TETR_2"/>
    <property type="match status" value="1"/>
</dbReference>